<dbReference type="InterPro" id="IPR042939">
    <property type="entry name" value="RUFY4"/>
</dbReference>
<dbReference type="CDD" id="cd15745">
    <property type="entry name" value="FYVE_RUFY4"/>
    <property type="match status" value="1"/>
</dbReference>
<dbReference type="GO" id="GO:0005764">
    <property type="term" value="C:lysosome"/>
    <property type="evidence" value="ECO:0007669"/>
    <property type="project" value="UniProtKB-SubCell"/>
</dbReference>
<dbReference type="SUPFAM" id="SSF140741">
    <property type="entry name" value="RUN domain-like"/>
    <property type="match status" value="1"/>
</dbReference>
<evidence type="ECO:0000256" key="1">
    <source>
        <dbReference type="ARBA" id="ARBA00004371"/>
    </source>
</evidence>
<evidence type="ECO:0000256" key="9">
    <source>
        <dbReference type="ARBA" id="ARBA00023329"/>
    </source>
</evidence>
<evidence type="ECO:0000256" key="4">
    <source>
        <dbReference type="ARBA" id="ARBA00022771"/>
    </source>
</evidence>
<evidence type="ECO:0000256" key="6">
    <source>
        <dbReference type="ARBA" id="ARBA00023006"/>
    </source>
</evidence>
<protein>
    <recommendedName>
        <fullName evidence="11">RUN and FYVE domain-containing protein 4</fullName>
    </recommendedName>
</protein>
<dbReference type="PROSITE" id="PS50826">
    <property type="entry name" value="RUN"/>
    <property type="match status" value="1"/>
</dbReference>
<dbReference type="Pfam" id="PF25366">
    <property type="entry name" value="RUFY4"/>
    <property type="match status" value="1"/>
</dbReference>
<dbReference type="EMBL" id="JACASE010000002">
    <property type="protein sequence ID" value="KAF6497535.1"/>
    <property type="molecule type" value="Genomic_DNA"/>
</dbReference>
<dbReference type="InterPro" id="IPR059036">
    <property type="entry name" value="RUFY4_dom"/>
</dbReference>
<dbReference type="Proteomes" id="UP000593571">
    <property type="component" value="Unassembled WGS sequence"/>
</dbReference>
<dbReference type="InterPro" id="IPR013083">
    <property type="entry name" value="Znf_RING/FYVE/PHD"/>
</dbReference>
<feature type="compositionally biased region" description="Basic and acidic residues" evidence="14">
    <location>
        <begin position="205"/>
        <end position="216"/>
    </location>
</feature>
<evidence type="ECO:0000256" key="10">
    <source>
        <dbReference type="ARBA" id="ARBA00059075"/>
    </source>
</evidence>
<dbReference type="GO" id="GO:0005776">
    <property type="term" value="C:autophagosome"/>
    <property type="evidence" value="ECO:0007669"/>
    <property type="project" value="UniProtKB-SubCell"/>
</dbReference>
<comment type="caution">
    <text evidence="17">The sequence shown here is derived from an EMBL/GenBank/DDBJ whole genome shotgun (WGS) entry which is preliminary data.</text>
</comment>
<dbReference type="SUPFAM" id="SSF57903">
    <property type="entry name" value="FYVE/PHD zinc finger"/>
    <property type="match status" value="1"/>
</dbReference>
<keyword evidence="4 12" id="KW-0863">Zinc-finger</keyword>
<keyword evidence="5" id="KW-0862">Zinc</keyword>
<dbReference type="GO" id="GO:0031410">
    <property type="term" value="C:cytoplasmic vesicle"/>
    <property type="evidence" value="ECO:0007669"/>
    <property type="project" value="UniProtKB-KW"/>
</dbReference>
<dbReference type="GO" id="GO:0016239">
    <property type="term" value="P:positive regulation of macroautophagy"/>
    <property type="evidence" value="ECO:0007669"/>
    <property type="project" value="InterPro"/>
</dbReference>
<dbReference type="GO" id="GO:0051050">
    <property type="term" value="P:positive regulation of transport"/>
    <property type="evidence" value="ECO:0007669"/>
    <property type="project" value="UniProtKB-ARBA"/>
</dbReference>
<dbReference type="Gene3D" id="1.20.58.900">
    <property type="match status" value="1"/>
</dbReference>
<evidence type="ECO:0000256" key="2">
    <source>
        <dbReference type="ARBA" id="ARBA00004419"/>
    </source>
</evidence>
<keyword evidence="18" id="KW-1185">Reference proteome</keyword>
<dbReference type="Pfam" id="PF02759">
    <property type="entry name" value="RUN"/>
    <property type="match status" value="1"/>
</dbReference>
<comment type="function">
    <text evidence="10">ARL8 effector that promotes the coupling of endolysosomes to dynein-dynactin for retrograde transport along microtubules. Acts by binding both GTP-bound ARL8 and dynein-dynactin. In nonneuronal cells, promotes concentration of endolysosomes in the juxtanuclear area. In hippocampal neurons, drives retrograde transport of endolysosomes from the axon to the soma. Positive regulator of macroautophagy in dendritic cells. Increases autophagic flux, probably by stimulating both autophagosome formation and facilitating tethering with lysosomes. Binds to phosphatidylinositol 3-phosphate (PtdIns3P) through its FYVE-type zinc finger. Positive regulator of osteosclast bone-resorbing activity, possibly by promoting late endosome-lysosome fusion by acting as an adapter protein between RAB7A on late endosomes and LAMP2 on primary lysosomes.</text>
</comment>
<reference evidence="17 18" key="1">
    <citation type="journal article" date="2020" name="Nature">
        <title>Six reference-quality genomes reveal evolution of bat adaptations.</title>
        <authorList>
            <person name="Jebb D."/>
            <person name="Huang Z."/>
            <person name="Pippel M."/>
            <person name="Hughes G.M."/>
            <person name="Lavrichenko K."/>
            <person name="Devanna P."/>
            <person name="Winkler S."/>
            <person name="Jermiin L.S."/>
            <person name="Skirmuntt E.C."/>
            <person name="Katzourakis A."/>
            <person name="Burkitt-Gray L."/>
            <person name="Ray D.A."/>
            <person name="Sullivan K.A.M."/>
            <person name="Roscito J.G."/>
            <person name="Kirilenko B.M."/>
            <person name="Davalos L.M."/>
            <person name="Corthals A.P."/>
            <person name="Power M.L."/>
            <person name="Jones G."/>
            <person name="Ransome R.D."/>
            <person name="Dechmann D.K.N."/>
            <person name="Locatelli A.G."/>
            <person name="Puechmaille S.J."/>
            <person name="Fedrigo O."/>
            <person name="Jarvis E.D."/>
            <person name="Hiller M."/>
            <person name="Vernes S.C."/>
            <person name="Myers E.W."/>
            <person name="Teeling E.C."/>
        </authorList>
    </citation>
    <scope>NUCLEOTIDE SEQUENCE [LARGE SCALE GENOMIC DNA]</scope>
    <source>
        <strain evidence="17">MRouAeg1</strain>
        <tissue evidence="17">Muscle</tissue>
    </source>
</reference>
<evidence type="ECO:0000256" key="14">
    <source>
        <dbReference type="SAM" id="MobiDB-lite"/>
    </source>
</evidence>
<evidence type="ECO:0000256" key="3">
    <source>
        <dbReference type="ARBA" id="ARBA00022723"/>
    </source>
</evidence>
<accession>A0A7J8JMJ9</accession>
<feature type="compositionally biased region" description="Basic and acidic residues" evidence="14">
    <location>
        <begin position="248"/>
        <end position="257"/>
    </location>
</feature>
<dbReference type="GO" id="GO:0032266">
    <property type="term" value="F:phosphatidylinositol-3-phosphate binding"/>
    <property type="evidence" value="ECO:0007669"/>
    <property type="project" value="TreeGrafter"/>
</dbReference>
<keyword evidence="3" id="KW-0479">Metal-binding</keyword>
<evidence type="ECO:0000256" key="11">
    <source>
        <dbReference type="ARBA" id="ARBA00069100"/>
    </source>
</evidence>
<organism evidence="17 18">
    <name type="scientific">Rousettus aegyptiacus</name>
    <name type="common">Egyptian fruit bat</name>
    <name type="synonym">Pteropus aegyptiacus</name>
    <dbReference type="NCBI Taxonomy" id="9407"/>
    <lineage>
        <taxon>Eukaryota</taxon>
        <taxon>Metazoa</taxon>
        <taxon>Chordata</taxon>
        <taxon>Craniata</taxon>
        <taxon>Vertebrata</taxon>
        <taxon>Euteleostomi</taxon>
        <taxon>Mammalia</taxon>
        <taxon>Eutheria</taxon>
        <taxon>Laurasiatheria</taxon>
        <taxon>Chiroptera</taxon>
        <taxon>Yinpterochiroptera</taxon>
        <taxon>Pteropodoidea</taxon>
        <taxon>Pteropodidae</taxon>
        <taxon>Rousettinae</taxon>
        <taxon>Rousettus</taxon>
    </lineage>
</organism>
<dbReference type="GO" id="GO:0008270">
    <property type="term" value="F:zinc ion binding"/>
    <property type="evidence" value="ECO:0007669"/>
    <property type="project" value="UniProtKB-KW"/>
</dbReference>
<dbReference type="FunFam" id="1.20.58.900:FF:000015">
    <property type="entry name" value="RUN and FYVE domain containing 4"/>
    <property type="match status" value="1"/>
</dbReference>
<dbReference type="PROSITE" id="PS50178">
    <property type="entry name" value="ZF_FYVE"/>
    <property type="match status" value="1"/>
</dbReference>
<feature type="domain" description="RUN" evidence="16">
    <location>
        <begin position="32"/>
        <end position="165"/>
    </location>
</feature>
<evidence type="ECO:0000256" key="5">
    <source>
        <dbReference type="ARBA" id="ARBA00022833"/>
    </source>
</evidence>
<evidence type="ECO:0000259" key="16">
    <source>
        <dbReference type="PROSITE" id="PS50826"/>
    </source>
</evidence>
<dbReference type="PANTHER" id="PTHR47732:SF1">
    <property type="entry name" value="RUN AND FYVE DOMAIN-CONTAINING PROTEIN 4"/>
    <property type="match status" value="1"/>
</dbReference>
<feature type="domain" description="FYVE-type" evidence="15">
    <location>
        <begin position="520"/>
        <end position="566"/>
    </location>
</feature>
<evidence type="ECO:0000256" key="13">
    <source>
        <dbReference type="SAM" id="Coils"/>
    </source>
</evidence>
<gene>
    <name evidence="17" type="ORF">HJG63_017068</name>
</gene>
<keyword evidence="6" id="KW-0072">Autophagy</keyword>
<dbReference type="Gene3D" id="3.30.40.10">
    <property type="entry name" value="Zinc/RING finger domain, C3HC4 (zinc finger)"/>
    <property type="match status" value="1"/>
</dbReference>
<dbReference type="GO" id="GO:0071353">
    <property type="term" value="P:cellular response to interleukin-4"/>
    <property type="evidence" value="ECO:0007669"/>
    <property type="project" value="UniProtKB-ARBA"/>
</dbReference>
<evidence type="ECO:0000313" key="17">
    <source>
        <dbReference type="EMBL" id="KAF6497535.1"/>
    </source>
</evidence>
<dbReference type="InterPro" id="IPR017455">
    <property type="entry name" value="Znf_FYVE-rel"/>
</dbReference>
<dbReference type="InterPro" id="IPR011011">
    <property type="entry name" value="Znf_FYVE_PHD"/>
</dbReference>
<dbReference type="InterPro" id="IPR037213">
    <property type="entry name" value="Run_dom_sf"/>
</dbReference>
<evidence type="ECO:0000259" key="15">
    <source>
        <dbReference type="PROSITE" id="PS50178"/>
    </source>
</evidence>
<name>A0A7J8JMJ9_ROUAE</name>
<evidence type="ECO:0000256" key="7">
    <source>
        <dbReference type="ARBA" id="ARBA00023054"/>
    </source>
</evidence>
<evidence type="ECO:0000313" key="18">
    <source>
        <dbReference type="Proteomes" id="UP000593571"/>
    </source>
</evidence>
<keyword evidence="7 13" id="KW-0175">Coiled coil</keyword>
<proteinExistence type="predicted"/>
<evidence type="ECO:0000256" key="12">
    <source>
        <dbReference type="PROSITE-ProRule" id="PRU00091"/>
    </source>
</evidence>
<dbReference type="AlphaFoldDB" id="A0A7J8JMJ9"/>
<feature type="region of interest" description="Disordered" evidence="14">
    <location>
        <begin position="178"/>
        <end position="274"/>
    </location>
</feature>
<feature type="compositionally biased region" description="Basic residues" evidence="14">
    <location>
        <begin position="185"/>
        <end position="195"/>
    </location>
</feature>
<keyword evidence="9" id="KW-0968">Cytoplasmic vesicle</keyword>
<comment type="subcellular location">
    <subcellularLocation>
        <location evidence="2">Cytoplasmic vesicle</location>
        <location evidence="2">Autophagosome</location>
    </subcellularLocation>
    <subcellularLocation>
        <location evidence="1">Lysosome</location>
    </subcellularLocation>
</comment>
<keyword evidence="8" id="KW-0458">Lysosome</keyword>
<feature type="coiled-coil region" evidence="13">
    <location>
        <begin position="414"/>
        <end position="480"/>
    </location>
</feature>
<dbReference type="GO" id="GO:0000045">
    <property type="term" value="P:autophagosome assembly"/>
    <property type="evidence" value="ECO:0007669"/>
    <property type="project" value="TreeGrafter"/>
</dbReference>
<evidence type="ECO:0000256" key="8">
    <source>
        <dbReference type="ARBA" id="ARBA00023228"/>
    </source>
</evidence>
<sequence>MAEEGIALKVTSDLKAAVSAIVQGYRGGQSVTDASAELHRLCGCLELLLQFDQKEQKSFLGPRKDYWDFLCSALWRQRGNTEAARFVLSQDKLKTPLGKGRAFIRFCLAHGQLAESLQLCLLNPELTREWYGPWSPLVRPKLREDILDSLYTLNGVAFDLDLQRPDLDGAWPMFSESCCSNSSRTRGRRPRKSKVSSKEISALDGDSKVNRPEEPHTSQAGCPQDAPGEDWLAGLPRPQQHKHLSPFLEKKKEDPRSLRAPQSMWEPEGEELQQDQEMGALRMGTCRENSTPDAQGQEEGAEGVLKGEIATESEGRGILLRAGGQGTTAGTQEGGAEWGHVQRLLVSGPGGVTEDAMSGGERGWEVPSILGEPRVLRILGTREASTTEKPQEETGVTSVTRGEEQAEVALQGVVKSLRHKLQKTKEQVQHQEQLLKEQEGELKELQEQLSRCQEERGRLQAELQKKRQEAERRDAMYDEELGEQRDLVRAMKSRVLELIREKDNLWQKVQHLSSVAPGCCVGCSKLFGRLSRRYQCRVCGGLVCHACSVDYKKRERCCPPCAQKEAAQAV</sequence>
<dbReference type="PANTHER" id="PTHR47732">
    <property type="entry name" value="RUN AND FYVE DOMAIN-CONTAINING PROTEIN 4"/>
    <property type="match status" value="1"/>
</dbReference>
<dbReference type="SMART" id="SM00593">
    <property type="entry name" value="RUN"/>
    <property type="match status" value="1"/>
</dbReference>
<dbReference type="InterPro" id="IPR004012">
    <property type="entry name" value="Run_dom"/>
</dbReference>